<name>A0A0D4ZZ43_9SPHN</name>
<reference evidence="1" key="1">
    <citation type="submission" date="2014-06" db="EMBL/GenBank/DDBJ databases">
        <title>Molecular and ecological studies on carbamate pesticide degrading bacteria isolated from agricultural soils.</title>
        <authorList>
            <person name="Kim D.-U."/>
            <person name="Ka J.-O."/>
        </authorList>
    </citation>
    <scope>NUCLEOTIDE SEQUENCE</scope>
    <source>
        <strain evidence="1">NS2</strain>
        <plasmid evidence="1">201</plasmid>
    </source>
</reference>
<organism evidence="1">
    <name type="scientific">Sphingomonas sp. NS2</name>
    <dbReference type="NCBI Taxonomy" id="908605"/>
    <lineage>
        <taxon>Bacteria</taxon>
        <taxon>Pseudomonadati</taxon>
        <taxon>Pseudomonadota</taxon>
        <taxon>Alphaproteobacteria</taxon>
        <taxon>Sphingomonadales</taxon>
        <taxon>Sphingomonadaceae</taxon>
        <taxon>Sphingomonas</taxon>
    </lineage>
</organism>
<geneLocation type="plasmid" evidence="1">
    <name>201</name>
</geneLocation>
<dbReference type="AlphaFoldDB" id="A0A0D4ZZ43"/>
<protein>
    <submittedName>
        <fullName evidence="1">Uncharacterized protein</fullName>
    </submittedName>
</protein>
<dbReference type="EMBL" id="KM017070">
    <property type="protein sequence ID" value="AJW29191.1"/>
    <property type="molecule type" value="Genomic_DNA"/>
</dbReference>
<sequence>MVLTEAGSLLAKDTRNRVYVYERNDFVSAANHRLGAAGL</sequence>
<accession>A0A0D4ZZ43</accession>
<gene>
    <name evidence="1" type="ORF">plasmid201_003</name>
</gene>
<evidence type="ECO:0000313" key="1">
    <source>
        <dbReference type="EMBL" id="AJW29191.1"/>
    </source>
</evidence>
<proteinExistence type="predicted"/>
<keyword evidence="1" id="KW-0614">Plasmid</keyword>